<evidence type="ECO:0000313" key="8">
    <source>
        <dbReference type="Proteomes" id="UP001633002"/>
    </source>
</evidence>
<keyword evidence="4 5" id="KW-0408">Iron</keyword>
<dbReference type="GO" id="GO:0044550">
    <property type="term" value="P:secondary metabolite biosynthetic process"/>
    <property type="evidence" value="ECO:0007669"/>
    <property type="project" value="UniProtKB-ARBA"/>
</dbReference>
<accession>A0ABD3HJ92</accession>
<gene>
    <name evidence="7" type="ORF">R1sor_005159</name>
</gene>
<dbReference type="PRINTS" id="PR00463">
    <property type="entry name" value="EP450I"/>
</dbReference>
<dbReference type="InterPro" id="IPR036396">
    <property type="entry name" value="Cyt_P450_sf"/>
</dbReference>
<dbReference type="AlphaFoldDB" id="A0ABD3HJ92"/>
<keyword evidence="2 5" id="KW-0479">Metal-binding</keyword>
<dbReference type="GO" id="GO:0046872">
    <property type="term" value="F:metal ion binding"/>
    <property type="evidence" value="ECO:0007669"/>
    <property type="project" value="UniProtKB-KW"/>
</dbReference>
<evidence type="ECO:0008006" key="9">
    <source>
        <dbReference type="Google" id="ProtNLM"/>
    </source>
</evidence>
<evidence type="ECO:0000256" key="5">
    <source>
        <dbReference type="PIRSR" id="PIRSR602401-1"/>
    </source>
</evidence>
<evidence type="ECO:0000256" key="6">
    <source>
        <dbReference type="SAM" id="Phobius"/>
    </source>
</evidence>
<dbReference type="InterPro" id="IPR002401">
    <property type="entry name" value="Cyt_P450_E_grp-I"/>
</dbReference>
<dbReference type="Proteomes" id="UP001633002">
    <property type="component" value="Unassembled WGS sequence"/>
</dbReference>
<reference evidence="7 8" key="1">
    <citation type="submission" date="2024-09" db="EMBL/GenBank/DDBJ databases">
        <title>Chromosome-scale assembly of Riccia sorocarpa.</title>
        <authorList>
            <person name="Paukszto L."/>
        </authorList>
    </citation>
    <scope>NUCLEOTIDE SEQUENCE [LARGE SCALE GENOMIC DNA]</scope>
    <source>
        <strain evidence="7">LP-2024</strain>
        <tissue evidence="7">Aerial parts of the thallus</tissue>
    </source>
</reference>
<comment type="caution">
    <text evidence="7">The sequence shown here is derived from an EMBL/GenBank/DDBJ whole genome shotgun (WGS) entry which is preliminary data.</text>
</comment>
<comment type="similarity">
    <text evidence="1">Belongs to the cytochrome P450 family.</text>
</comment>
<evidence type="ECO:0000313" key="7">
    <source>
        <dbReference type="EMBL" id="KAL3691508.1"/>
    </source>
</evidence>
<feature type="binding site" description="axial binding residue" evidence="5">
    <location>
        <position position="462"/>
    </location>
    <ligand>
        <name>heme</name>
        <dbReference type="ChEBI" id="CHEBI:30413"/>
    </ligand>
    <ligandPart>
        <name>Fe</name>
        <dbReference type="ChEBI" id="CHEBI:18248"/>
    </ligandPart>
</feature>
<keyword evidence="6" id="KW-0472">Membrane</keyword>
<sequence>MAGVSSTEAMDGLISQLPLWGWVGLAVLTIVTIQIYNSVHLSSKLPPSPGAFPIVGSFPLMGAKDGEPAHQMFHRLSQKFGPLFYLRMGNKHTIIVSNSAIAKIILKDQDHIFASRPWMSAGKYLGMNFLSMVFAPAGPHQKKVRKISTVELFSNKRVQASHAIREARVVGAIKSFYEDMERGEATNLSSALKTLSLNSLMSLIFGVKEESTTHMVGKVSSEEMKDVIRCSVELGGEFNIGDFVPIARWLDVQGVMKRMKAMNKRMKDVSAAIIEAHREQTKLKGSSGQGRELTILDVLLSLQGEDALSDEALSALVCDFIIAGSDTTAVSSDWTIAELLRKPQLMKKLQAELDSVVGKDRFVRESDLPNLPYFECVVKESFRLHPPAPMGIPHCSLKKTVVAGYEIPADTTCLINLYSINRDPTYWKDPLEFIPERFENVEANIFGQDYNLLPFSSGRRGCSGMLLGYTMVQLTVASLCHCFDFETHGVKASEIDVVTEGPGFVSLRAHDLFVKVTPRLPSHLYKQ</sequence>
<comment type="cofactor">
    <cofactor evidence="5">
        <name>heme</name>
        <dbReference type="ChEBI" id="CHEBI:30413"/>
    </cofactor>
</comment>
<dbReference type="PANTHER" id="PTHR47944:SF4">
    <property type="entry name" value="OS09G0441700 PROTEIN"/>
    <property type="match status" value="1"/>
</dbReference>
<keyword evidence="6" id="KW-0812">Transmembrane</keyword>
<dbReference type="PRINTS" id="PR00385">
    <property type="entry name" value="P450"/>
</dbReference>
<organism evidence="7 8">
    <name type="scientific">Riccia sorocarpa</name>
    <dbReference type="NCBI Taxonomy" id="122646"/>
    <lineage>
        <taxon>Eukaryota</taxon>
        <taxon>Viridiplantae</taxon>
        <taxon>Streptophyta</taxon>
        <taxon>Embryophyta</taxon>
        <taxon>Marchantiophyta</taxon>
        <taxon>Marchantiopsida</taxon>
        <taxon>Marchantiidae</taxon>
        <taxon>Marchantiales</taxon>
        <taxon>Ricciaceae</taxon>
        <taxon>Riccia</taxon>
    </lineage>
</organism>
<dbReference type="InterPro" id="IPR001128">
    <property type="entry name" value="Cyt_P450"/>
</dbReference>
<keyword evidence="3" id="KW-0560">Oxidoreductase</keyword>
<evidence type="ECO:0000256" key="4">
    <source>
        <dbReference type="ARBA" id="ARBA00023004"/>
    </source>
</evidence>
<dbReference type="EMBL" id="JBJQOH010000003">
    <property type="protein sequence ID" value="KAL3691508.1"/>
    <property type="molecule type" value="Genomic_DNA"/>
</dbReference>
<keyword evidence="8" id="KW-1185">Reference proteome</keyword>
<dbReference type="Gene3D" id="1.10.630.10">
    <property type="entry name" value="Cytochrome P450"/>
    <property type="match status" value="1"/>
</dbReference>
<dbReference type="CDD" id="cd20618">
    <property type="entry name" value="CYP71_clan"/>
    <property type="match status" value="1"/>
</dbReference>
<dbReference type="Pfam" id="PF00067">
    <property type="entry name" value="p450"/>
    <property type="match status" value="1"/>
</dbReference>
<keyword evidence="5" id="KW-0349">Heme</keyword>
<evidence type="ECO:0000256" key="1">
    <source>
        <dbReference type="ARBA" id="ARBA00010617"/>
    </source>
</evidence>
<keyword evidence="6" id="KW-1133">Transmembrane helix</keyword>
<feature type="transmembrane region" description="Helical" evidence="6">
    <location>
        <begin position="20"/>
        <end position="39"/>
    </location>
</feature>
<evidence type="ECO:0000256" key="3">
    <source>
        <dbReference type="ARBA" id="ARBA00023002"/>
    </source>
</evidence>
<dbReference type="SUPFAM" id="SSF48264">
    <property type="entry name" value="Cytochrome P450"/>
    <property type="match status" value="1"/>
</dbReference>
<evidence type="ECO:0000256" key="2">
    <source>
        <dbReference type="ARBA" id="ARBA00022723"/>
    </source>
</evidence>
<dbReference type="PANTHER" id="PTHR47944">
    <property type="entry name" value="CYTOCHROME P450 98A9"/>
    <property type="match status" value="1"/>
</dbReference>
<protein>
    <recommendedName>
        <fullName evidence="9">Cytochrome P450</fullName>
    </recommendedName>
</protein>
<dbReference type="GO" id="GO:0016491">
    <property type="term" value="F:oxidoreductase activity"/>
    <property type="evidence" value="ECO:0007669"/>
    <property type="project" value="UniProtKB-KW"/>
</dbReference>
<name>A0ABD3HJ92_9MARC</name>
<proteinExistence type="inferred from homology"/>